<dbReference type="PANTHER" id="PTHR34217:SF1">
    <property type="entry name" value="CARBOXYPEPTIDASE 1"/>
    <property type="match status" value="1"/>
</dbReference>
<evidence type="ECO:0000313" key="1">
    <source>
        <dbReference type="EMBL" id="RNE96066.1"/>
    </source>
</evidence>
<keyword evidence="1" id="KW-0378">Hydrolase</keyword>
<feature type="non-terminal residue" evidence="1">
    <location>
        <position position="135"/>
    </location>
</feature>
<dbReference type="PROSITE" id="PS52034">
    <property type="entry name" value="PEPTIDASE_M32"/>
    <property type="match status" value="1"/>
</dbReference>
<keyword evidence="2" id="KW-1185">Reference proteome</keyword>
<comment type="caution">
    <text evidence="1">The sequence shown here is derived from an EMBL/GenBank/DDBJ whole genome shotgun (WGS) entry which is preliminary data.</text>
</comment>
<dbReference type="Proteomes" id="UP000284403">
    <property type="component" value="Unassembled WGS sequence"/>
</dbReference>
<dbReference type="GO" id="GO:0004181">
    <property type="term" value="F:metallocarboxypeptidase activity"/>
    <property type="evidence" value="ECO:0007669"/>
    <property type="project" value="InterPro"/>
</dbReference>
<sequence length="135" mass="14842">MIYVCGAKGGVAGARPFRCGVWCVALSVRPPPHPSHSTSPAYYVVLARFIALSKKVMEAYKELERVFTKLYRYGHLLLLADWDSQTMMPPKGAEARGAAMAELQVHVHGIITDAKVRALLEEAERSAGAFGELQR</sequence>
<dbReference type="RefSeq" id="XP_029223241.1">
    <property type="nucleotide sequence ID" value="XM_029376750.1"/>
</dbReference>
<dbReference type="GO" id="GO:0006508">
    <property type="term" value="P:proteolysis"/>
    <property type="evidence" value="ECO:0007669"/>
    <property type="project" value="InterPro"/>
</dbReference>
<protein>
    <submittedName>
        <fullName evidence="1">Carboxypeptidase</fullName>
    </submittedName>
</protein>
<reference evidence="1 2" key="1">
    <citation type="journal article" date="2018" name="BMC Genomics">
        <title>Genomic comparison of Trypanosoma conorhini and Trypanosoma rangeli to Trypanosoma cruzi strains of high and low virulence.</title>
        <authorList>
            <person name="Bradwell K.R."/>
            <person name="Koparde V.N."/>
            <person name="Matveyev A.V."/>
            <person name="Serrano M.G."/>
            <person name="Alves J.M."/>
            <person name="Parikh H."/>
            <person name="Huang B."/>
            <person name="Lee V."/>
            <person name="Espinosa-Alvarez O."/>
            <person name="Ortiz P.A."/>
            <person name="Costa-Martins A.G."/>
            <person name="Teixeira M.M."/>
            <person name="Buck G.A."/>
        </authorList>
    </citation>
    <scope>NUCLEOTIDE SEQUENCE [LARGE SCALE GENOMIC DNA]</scope>
    <source>
        <strain evidence="1 2">025E</strain>
    </source>
</reference>
<dbReference type="AlphaFoldDB" id="A0A3R7R4W9"/>
<dbReference type="Pfam" id="PF02074">
    <property type="entry name" value="Peptidase_M32"/>
    <property type="match status" value="1"/>
</dbReference>
<dbReference type="PANTHER" id="PTHR34217">
    <property type="entry name" value="METAL-DEPENDENT CARBOXYPEPTIDASE"/>
    <property type="match status" value="1"/>
</dbReference>
<gene>
    <name evidence="1" type="ORF">Tco025E_09948</name>
</gene>
<keyword evidence="1" id="KW-0121">Carboxypeptidase</keyword>
<keyword evidence="1" id="KW-0645">Protease</keyword>
<organism evidence="1 2">
    <name type="scientific">Trypanosoma conorhini</name>
    <dbReference type="NCBI Taxonomy" id="83891"/>
    <lineage>
        <taxon>Eukaryota</taxon>
        <taxon>Discoba</taxon>
        <taxon>Euglenozoa</taxon>
        <taxon>Kinetoplastea</taxon>
        <taxon>Metakinetoplastina</taxon>
        <taxon>Trypanosomatida</taxon>
        <taxon>Trypanosomatidae</taxon>
        <taxon>Trypanosoma</taxon>
    </lineage>
</organism>
<name>A0A3R7R4W9_9TRYP</name>
<dbReference type="GeneID" id="40323559"/>
<dbReference type="SUPFAM" id="SSF55486">
    <property type="entry name" value="Metalloproteases ('zincins'), catalytic domain"/>
    <property type="match status" value="1"/>
</dbReference>
<dbReference type="EMBL" id="MKKU01001324">
    <property type="protein sequence ID" value="RNE96066.1"/>
    <property type="molecule type" value="Genomic_DNA"/>
</dbReference>
<dbReference type="InterPro" id="IPR001333">
    <property type="entry name" value="Peptidase_M32_Taq"/>
</dbReference>
<evidence type="ECO:0000313" key="2">
    <source>
        <dbReference type="Proteomes" id="UP000284403"/>
    </source>
</evidence>
<accession>A0A3R7R4W9</accession>
<dbReference type="Gene3D" id="1.10.1370.30">
    <property type="match status" value="1"/>
</dbReference>
<proteinExistence type="predicted"/>